<organism evidence="2 3">
    <name type="scientific">Xylaria arbuscula</name>
    <dbReference type="NCBI Taxonomy" id="114810"/>
    <lineage>
        <taxon>Eukaryota</taxon>
        <taxon>Fungi</taxon>
        <taxon>Dikarya</taxon>
        <taxon>Ascomycota</taxon>
        <taxon>Pezizomycotina</taxon>
        <taxon>Sordariomycetes</taxon>
        <taxon>Xylariomycetidae</taxon>
        <taxon>Xylariales</taxon>
        <taxon>Xylariaceae</taxon>
        <taxon>Xylaria</taxon>
    </lineage>
</organism>
<keyword evidence="3" id="KW-1185">Reference proteome</keyword>
<dbReference type="Proteomes" id="UP001148614">
    <property type="component" value="Unassembled WGS sequence"/>
</dbReference>
<reference evidence="2" key="1">
    <citation type="submission" date="2022-07" db="EMBL/GenBank/DDBJ databases">
        <title>Genome Sequence of Xylaria arbuscula.</title>
        <authorList>
            <person name="Buettner E."/>
        </authorList>
    </citation>
    <scope>NUCLEOTIDE SEQUENCE</scope>
    <source>
        <strain evidence="2">VT107</strain>
    </source>
</reference>
<proteinExistence type="predicted"/>
<gene>
    <name evidence="2" type="ORF">NPX13_g9887</name>
</gene>
<accession>A0A9W8TIF8</accession>
<name>A0A9W8TIF8_9PEZI</name>
<evidence type="ECO:0000313" key="2">
    <source>
        <dbReference type="EMBL" id="KAJ3557627.1"/>
    </source>
</evidence>
<sequence>MAFDDLLYFAQRAEAISGVFPTRILDEAIRTIIKGPAYIPDFNIWSIQMRIIRYGLSSYLESQLPKLNLEATPPPLLIALTSLNILTTRDIELRYDPALSPSSVQLLLHHGASPNEMVKHDTIWELFVKHEYARAKKGIQGTDACFEVVMLLLNAGAKRYHGLTDHLRIIFKPSHARQLEEHIQYLASRPYSTISSQPSVPASLDNQSAMSGTQSSIEPQIELGQKGKDSTKILQTSHPNGDSSASTSRTGHNDLSTIGIVALPQPGIEPQRPKPRRLRLILSCFRP</sequence>
<dbReference type="EMBL" id="JANPWZ010002582">
    <property type="protein sequence ID" value="KAJ3557627.1"/>
    <property type="molecule type" value="Genomic_DNA"/>
</dbReference>
<feature type="compositionally biased region" description="Polar residues" evidence="1">
    <location>
        <begin position="232"/>
        <end position="253"/>
    </location>
</feature>
<comment type="caution">
    <text evidence="2">The sequence shown here is derived from an EMBL/GenBank/DDBJ whole genome shotgun (WGS) entry which is preliminary data.</text>
</comment>
<evidence type="ECO:0000256" key="1">
    <source>
        <dbReference type="SAM" id="MobiDB-lite"/>
    </source>
</evidence>
<protein>
    <submittedName>
        <fullName evidence="2">Uncharacterized protein</fullName>
    </submittedName>
</protein>
<evidence type="ECO:0000313" key="3">
    <source>
        <dbReference type="Proteomes" id="UP001148614"/>
    </source>
</evidence>
<feature type="region of interest" description="Disordered" evidence="1">
    <location>
        <begin position="196"/>
        <end position="219"/>
    </location>
</feature>
<feature type="compositionally biased region" description="Polar residues" evidence="1">
    <location>
        <begin position="196"/>
        <end position="218"/>
    </location>
</feature>
<dbReference type="AlphaFoldDB" id="A0A9W8TIF8"/>
<feature type="region of interest" description="Disordered" evidence="1">
    <location>
        <begin position="231"/>
        <end position="253"/>
    </location>
</feature>